<evidence type="ECO:0000313" key="1">
    <source>
        <dbReference type="EMBL" id="CAD6902554.1"/>
    </source>
</evidence>
<evidence type="ECO:0000313" key="2">
    <source>
        <dbReference type="Proteomes" id="UP000836404"/>
    </source>
</evidence>
<sequence length="80" mass="9055">MEFNLEARGGIRVEKDLLSLELLFDKHAKELDDLRVILRKAADEAQNEEVQQLMDAIRLASARELDDLLGQYCGLLQVGT</sequence>
<proteinExistence type="predicted"/>
<name>A0A9N8Q8G2_9BASI</name>
<dbReference type="AlphaFoldDB" id="A0A9N8Q8G2"/>
<protein>
    <submittedName>
        <fullName evidence="1">Uncharacterized protein</fullName>
    </submittedName>
</protein>
<gene>
    <name evidence="1" type="ORF">JKILLFL_G4853</name>
</gene>
<comment type="caution">
    <text evidence="1">The sequence shown here is derived from an EMBL/GenBank/DDBJ whole genome shotgun (WGS) entry which is preliminary data.</text>
</comment>
<accession>A0A9N8Q8G2</accession>
<reference evidence="1 2" key="1">
    <citation type="submission" date="2020-10" db="EMBL/GenBank/DDBJ databases">
        <authorList>
            <person name="Sedaghatjoo S."/>
        </authorList>
    </citation>
    <scope>NUCLEOTIDE SEQUENCE [LARGE SCALE GENOMIC DNA]</scope>
    <source>
        <strain evidence="1 2">LLFL</strain>
    </source>
</reference>
<dbReference type="Proteomes" id="UP000836404">
    <property type="component" value="Unassembled WGS sequence"/>
</dbReference>
<organism evidence="1 2">
    <name type="scientific">Tilletia laevis</name>
    <dbReference type="NCBI Taxonomy" id="157183"/>
    <lineage>
        <taxon>Eukaryota</taxon>
        <taxon>Fungi</taxon>
        <taxon>Dikarya</taxon>
        <taxon>Basidiomycota</taxon>
        <taxon>Ustilaginomycotina</taxon>
        <taxon>Exobasidiomycetes</taxon>
        <taxon>Tilletiales</taxon>
        <taxon>Tilletiaceae</taxon>
        <taxon>Tilletia</taxon>
    </lineage>
</organism>
<keyword evidence="2" id="KW-1185">Reference proteome</keyword>
<dbReference type="EMBL" id="CAJHJF010000498">
    <property type="protein sequence ID" value="CAD6902554.1"/>
    <property type="molecule type" value="Genomic_DNA"/>
</dbReference>